<dbReference type="InterPro" id="IPR049362">
    <property type="entry name" value="TTI1_rpt"/>
</dbReference>
<dbReference type="InParanoid" id="A0A0C3FJ54"/>
<evidence type="ECO:0000256" key="1">
    <source>
        <dbReference type="SAM" id="MobiDB-lite"/>
    </source>
</evidence>
<dbReference type="InterPro" id="IPR052587">
    <property type="entry name" value="TELO2-interacting_protein_1"/>
</dbReference>
<sequence>MSSTNESNSQEIFKKLKVICVPLLEHSLLNPSCIPVVSKLLSQLIGTLREIQGSLTPSLISYTFFPLSSILRRNKSANIPDQVLEKLLTVLGILCERWWWNCELAIWDQIIMLCGAVVGGLEGRGKGKDRDDETKEAAAQCLWSLLRERSAEETPPGELMPLAESRFTELQAHSHTRKIIPVIGETLNSLLATVGSRHRPLQRISLQLLRLLIASYAPEYLVPSVLPGIVSGMTKLALGTAGGKGWVSGEIVAGALEVMEETIVRSVGDEVCIQEGAVQSVVTLDDLAGFADEISILPESSEPRPFATARTASWLRGTSSQLHIAINTLTTLVSHPTPAALTALIKFSASLVATTSLTLPQTQPLLLSFLLSLSNSDYLYVSSGARDSLTQLLSSTSGVRHSLLQTMITITKDNLAALPRIIPSQADAKIEHIAGQIEAVCKLAVTHETSKPTGLSTISGGIGKLLGPSGGIEKWGWSLLTVLEFENPPVTIARASAAQLMLENDPEASEWVSFPEVTLKNVSSRTAYAAIARMFRSLGHAGGESCLFAVEWFVDVAQGGRGTRAVAALWCASRLLEGIAEVSLDPADIVHIVHRGKNKRLEKFARGLVRNIAEMWDETVEDHPTDSAEDGRGEDDSRLPTELRTGIVSIRATLEIKQPTFPQRRRPILQPMLHKALALQLLSIAGGILHARFTPLLIHALYPILHSLVSPFVHLSSTALAALNFVTNSTSYASPANLLLSNFDYALDAVSRHLTRRWLDIAATKVLVVLVRLVGSDIVQKAGDVVEECFDRLDEFHGYEIIVEGLVEVLGEVIKVVGTEEKVEREAQHAMHTQTNRSDDDPKSDSFNRWFAHRNENPTDEQDDADYGPVPHRAWGQENDTETSANEPEAEAPTQGSDPNADPPPTPTQALTKQIVSRSLYFLTHGSPVIRARILTLLSSSVPVLPESALLPSIHHAWPFILNRLVDPEPFVVSASVGLVESLATHVGSFMSRRIWDDVWPRFRTMLGKLDIADSKNALSRRGIGAVGTDSAYTHSHRLYRSLLKTMTAVAHGVHIQDTSIWQVLVGFRRFLHSQAHEELQASARELYIAIGRNNDDAVWLALSSTSGKTGPKMAFMTESKWDIDTNVVSILGVVTTEFK</sequence>
<dbReference type="GO" id="GO:0005737">
    <property type="term" value="C:cytoplasm"/>
    <property type="evidence" value="ECO:0007669"/>
    <property type="project" value="TreeGrafter"/>
</dbReference>
<keyword evidence="5" id="KW-1185">Reference proteome</keyword>
<name>A0A0C3FJ54_PILCF</name>
<feature type="domain" description="TTI1 C-terminal TPR" evidence="3">
    <location>
        <begin position="809"/>
        <end position="1100"/>
    </location>
</feature>
<evidence type="ECO:0000259" key="2">
    <source>
        <dbReference type="Pfam" id="PF24173"/>
    </source>
</evidence>
<dbReference type="EMBL" id="KN833007">
    <property type="protein sequence ID" value="KIM79789.1"/>
    <property type="molecule type" value="Genomic_DNA"/>
</dbReference>
<reference evidence="5" key="2">
    <citation type="submission" date="2015-01" db="EMBL/GenBank/DDBJ databases">
        <title>Evolutionary Origins and Diversification of the Mycorrhizal Mutualists.</title>
        <authorList>
            <consortium name="DOE Joint Genome Institute"/>
            <consortium name="Mycorrhizal Genomics Consortium"/>
            <person name="Kohler A."/>
            <person name="Kuo A."/>
            <person name="Nagy L.G."/>
            <person name="Floudas D."/>
            <person name="Copeland A."/>
            <person name="Barry K.W."/>
            <person name="Cichocki N."/>
            <person name="Veneault-Fourrey C."/>
            <person name="LaButti K."/>
            <person name="Lindquist E.A."/>
            <person name="Lipzen A."/>
            <person name="Lundell T."/>
            <person name="Morin E."/>
            <person name="Murat C."/>
            <person name="Riley R."/>
            <person name="Ohm R."/>
            <person name="Sun H."/>
            <person name="Tunlid A."/>
            <person name="Henrissat B."/>
            <person name="Grigoriev I.V."/>
            <person name="Hibbett D.S."/>
            <person name="Martin F."/>
        </authorList>
    </citation>
    <scope>NUCLEOTIDE SEQUENCE [LARGE SCALE GENOMIC DNA]</scope>
    <source>
        <strain evidence="5">F 1598</strain>
    </source>
</reference>
<feature type="domain" description="TTI1 N-terminal TPR" evidence="2">
    <location>
        <begin position="13"/>
        <end position="377"/>
    </location>
</feature>
<dbReference type="Pfam" id="PF21547">
    <property type="entry name" value="TTI1"/>
    <property type="match status" value="1"/>
</dbReference>
<dbReference type="InterPro" id="IPR057566">
    <property type="entry name" value="TPR_TTI1_N"/>
</dbReference>
<dbReference type="Proteomes" id="UP000054166">
    <property type="component" value="Unassembled WGS sequence"/>
</dbReference>
<evidence type="ECO:0000313" key="5">
    <source>
        <dbReference type="Proteomes" id="UP000054166"/>
    </source>
</evidence>
<dbReference type="FunCoup" id="A0A0C3FJ54">
    <property type="interactions" value="552"/>
</dbReference>
<proteinExistence type="predicted"/>
<dbReference type="AlphaFoldDB" id="A0A0C3FJ54"/>
<dbReference type="Pfam" id="PF24173">
    <property type="entry name" value="TPR_TTI1_N"/>
    <property type="match status" value="1"/>
</dbReference>
<protein>
    <submittedName>
        <fullName evidence="4">Uncharacterized protein</fullName>
    </submittedName>
</protein>
<feature type="region of interest" description="Disordered" evidence="1">
    <location>
        <begin position="619"/>
        <end position="638"/>
    </location>
</feature>
<dbReference type="OrthoDB" id="49511at2759"/>
<dbReference type="PANTHER" id="PTHR18460">
    <property type="entry name" value="TEL2 INTERACTING PROTEIN 1 TTI1 FAMILY MEMBER"/>
    <property type="match status" value="1"/>
</dbReference>
<dbReference type="SUPFAM" id="SSF48371">
    <property type="entry name" value="ARM repeat"/>
    <property type="match status" value="1"/>
</dbReference>
<accession>A0A0C3FJ54</accession>
<dbReference type="InterPro" id="IPR011989">
    <property type="entry name" value="ARM-like"/>
</dbReference>
<dbReference type="PANTHER" id="PTHR18460:SF3">
    <property type="entry name" value="TELO2-INTERACTING PROTEIN 1 HOMOLOG"/>
    <property type="match status" value="1"/>
</dbReference>
<feature type="compositionally biased region" description="Basic and acidic residues" evidence="1">
    <location>
        <begin position="837"/>
        <end position="846"/>
    </location>
</feature>
<dbReference type="InterPro" id="IPR016024">
    <property type="entry name" value="ARM-type_fold"/>
</dbReference>
<feature type="region of interest" description="Disordered" evidence="1">
    <location>
        <begin position="825"/>
        <end position="909"/>
    </location>
</feature>
<organism evidence="4 5">
    <name type="scientific">Piloderma croceum (strain F 1598)</name>
    <dbReference type="NCBI Taxonomy" id="765440"/>
    <lineage>
        <taxon>Eukaryota</taxon>
        <taxon>Fungi</taxon>
        <taxon>Dikarya</taxon>
        <taxon>Basidiomycota</taxon>
        <taxon>Agaricomycotina</taxon>
        <taxon>Agaricomycetes</taxon>
        <taxon>Agaricomycetidae</taxon>
        <taxon>Atheliales</taxon>
        <taxon>Atheliaceae</taxon>
        <taxon>Piloderma</taxon>
    </lineage>
</organism>
<reference evidence="4 5" key="1">
    <citation type="submission" date="2014-04" db="EMBL/GenBank/DDBJ databases">
        <authorList>
            <consortium name="DOE Joint Genome Institute"/>
            <person name="Kuo A."/>
            <person name="Tarkka M."/>
            <person name="Buscot F."/>
            <person name="Kohler A."/>
            <person name="Nagy L.G."/>
            <person name="Floudas D."/>
            <person name="Copeland A."/>
            <person name="Barry K.W."/>
            <person name="Cichocki N."/>
            <person name="Veneault-Fourrey C."/>
            <person name="LaButti K."/>
            <person name="Lindquist E.A."/>
            <person name="Lipzen A."/>
            <person name="Lundell T."/>
            <person name="Morin E."/>
            <person name="Murat C."/>
            <person name="Sun H."/>
            <person name="Tunlid A."/>
            <person name="Henrissat B."/>
            <person name="Grigoriev I.V."/>
            <person name="Hibbett D.S."/>
            <person name="Martin F."/>
            <person name="Nordberg H.P."/>
            <person name="Cantor M.N."/>
            <person name="Hua S.X."/>
        </authorList>
    </citation>
    <scope>NUCLEOTIDE SEQUENCE [LARGE SCALE GENOMIC DNA]</scope>
    <source>
        <strain evidence="4 5">F 1598</strain>
    </source>
</reference>
<dbReference type="InterPro" id="IPR057567">
    <property type="entry name" value="TPR_TTI1_C"/>
</dbReference>
<evidence type="ECO:0000313" key="4">
    <source>
        <dbReference type="EMBL" id="KIM79789.1"/>
    </source>
</evidence>
<dbReference type="Pfam" id="PF24181">
    <property type="entry name" value="TPR_TTI1_C"/>
    <property type="match status" value="1"/>
</dbReference>
<dbReference type="HOGENOM" id="CLU_004955_0_0_1"/>
<gene>
    <name evidence="4" type="ORF">PILCRDRAFT_822963</name>
</gene>
<evidence type="ECO:0000259" key="3">
    <source>
        <dbReference type="Pfam" id="PF24181"/>
    </source>
</evidence>
<feature type="compositionally biased region" description="Basic and acidic residues" evidence="1">
    <location>
        <begin position="621"/>
        <end position="638"/>
    </location>
</feature>
<dbReference type="Gene3D" id="1.25.10.10">
    <property type="entry name" value="Leucine-rich Repeat Variant"/>
    <property type="match status" value="1"/>
</dbReference>
<dbReference type="STRING" id="765440.A0A0C3FJ54"/>